<feature type="domain" description="YrhK" evidence="2">
    <location>
        <begin position="21"/>
        <end position="76"/>
    </location>
</feature>
<dbReference type="InterPro" id="IPR025424">
    <property type="entry name" value="YrhK_domain"/>
</dbReference>
<reference evidence="3 4" key="1">
    <citation type="submission" date="2021-11" db="EMBL/GenBank/DDBJ databases">
        <title>Draft genome sequence of Actinomycetospora sp. SF1 isolated from the rhizosphere soil.</title>
        <authorList>
            <person name="Duangmal K."/>
            <person name="Chantavorakit T."/>
        </authorList>
    </citation>
    <scope>NUCLEOTIDE SEQUENCE [LARGE SCALE GENOMIC DNA]</scope>
    <source>
        <strain evidence="3 4">TBRC 5722</strain>
    </source>
</reference>
<dbReference type="EMBL" id="JAJNDB010000001">
    <property type="protein sequence ID" value="MCD2193729.1"/>
    <property type="molecule type" value="Genomic_DNA"/>
</dbReference>
<accession>A0ABS8P6G2</accession>
<comment type="caution">
    <text evidence="3">The sequence shown here is derived from an EMBL/GenBank/DDBJ whole genome shotgun (WGS) entry which is preliminary data.</text>
</comment>
<feature type="transmembrane region" description="Helical" evidence="1">
    <location>
        <begin position="52"/>
        <end position="71"/>
    </location>
</feature>
<sequence>MTTGPGPLTIHIGRDELIIRRRYEVLSIVNDIFVALWFIVGSVLFFSDSTTIAGTWCFLAGSVELLIRPIIRLSRRVHLTRISGPDASYESSQDF</sequence>
<name>A0ABS8P6G2_9PSEU</name>
<gene>
    <name evidence="3" type="ORF">LQ327_10105</name>
</gene>
<dbReference type="Pfam" id="PF14145">
    <property type="entry name" value="YrhK"/>
    <property type="match status" value="1"/>
</dbReference>
<evidence type="ECO:0000313" key="3">
    <source>
        <dbReference type="EMBL" id="MCD2193729.1"/>
    </source>
</evidence>
<keyword evidence="1" id="KW-0812">Transmembrane</keyword>
<evidence type="ECO:0000313" key="4">
    <source>
        <dbReference type="Proteomes" id="UP001199469"/>
    </source>
</evidence>
<keyword evidence="4" id="KW-1185">Reference proteome</keyword>
<dbReference type="Proteomes" id="UP001199469">
    <property type="component" value="Unassembled WGS sequence"/>
</dbReference>
<evidence type="ECO:0000259" key="2">
    <source>
        <dbReference type="Pfam" id="PF14145"/>
    </source>
</evidence>
<organism evidence="3 4">
    <name type="scientific">Actinomycetospora endophytica</name>
    <dbReference type="NCBI Taxonomy" id="2291215"/>
    <lineage>
        <taxon>Bacteria</taxon>
        <taxon>Bacillati</taxon>
        <taxon>Actinomycetota</taxon>
        <taxon>Actinomycetes</taxon>
        <taxon>Pseudonocardiales</taxon>
        <taxon>Pseudonocardiaceae</taxon>
        <taxon>Actinomycetospora</taxon>
    </lineage>
</organism>
<proteinExistence type="predicted"/>
<keyword evidence="1" id="KW-1133">Transmembrane helix</keyword>
<keyword evidence="1" id="KW-0472">Membrane</keyword>
<dbReference type="RefSeq" id="WP_230732343.1">
    <property type="nucleotide sequence ID" value="NZ_JAJNDB010000001.1"/>
</dbReference>
<feature type="transmembrane region" description="Helical" evidence="1">
    <location>
        <begin position="25"/>
        <end position="46"/>
    </location>
</feature>
<evidence type="ECO:0000256" key="1">
    <source>
        <dbReference type="SAM" id="Phobius"/>
    </source>
</evidence>
<protein>
    <submittedName>
        <fullName evidence="3">YrhK family protein</fullName>
    </submittedName>
</protein>